<name>A0A443L9P3_9RHOB</name>
<sequence>MSDVLNAIVALVGIILGFAGVALTFITFFAPGTIQKLALKNPKSWARVPSQVPGNTTYRHRIYSGFTIDVDFSEPVSDNDYFEPWMDALYRPDQRAASYYVTLFFNGLPMDRLLFLQYDGTRNFIPAPIPRHVEGKIYYSFSPEQRKFADIVGYDYFDRSFSEVADIITTSRYNPLFLSTYDDDLNERLESLNNSINAFKSKFYDLK</sequence>
<protein>
    <submittedName>
        <fullName evidence="2">Uncharacterized protein</fullName>
    </submittedName>
</protein>
<gene>
    <name evidence="2" type="ORF">EOW65_15180</name>
</gene>
<organism evidence="2 3">
    <name type="scientific">Paenirhodobacter ferrireducens</name>
    <dbReference type="NCBI Taxonomy" id="1215032"/>
    <lineage>
        <taxon>Bacteria</taxon>
        <taxon>Pseudomonadati</taxon>
        <taxon>Pseudomonadota</taxon>
        <taxon>Alphaproteobacteria</taxon>
        <taxon>Rhodobacterales</taxon>
        <taxon>Rhodobacter group</taxon>
        <taxon>Paenirhodobacter</taxon>
    </lineage>
</organism>
<dbReference type="OrthoDB" id="7858921at2"/>
<evidence type="ECO:0000313" key="3">
    <source>
        <dbReference type="Proteomes" id="UP000286594"/>
    </source>
</evidence>
<dbReference type="AlphaFoldDB" id="A0A443L9P3"/>
<accession>A0A443L9P3</accession>
<dbReference type="RefSeq" id="WP_128150847.1">
    <property type="nucleotide sequence ID" value="NZ_SAVB01000022.1"/>
</dbReference>
<proteinExistence type="predicted"/>
<dbReference type="EMBL" id="SAVB01000022">
    <property type="protein sequence ID" value="RWR45885.1"/>
    <property type="molecule type" value="Genomic_DNA"/>
</dbReference>
<reference evidence="2 3" key="1">
    <citation type="submission" date="2019-01" db="EMBL/GenBank/DDBJ databases">
        <title>Sinorhodobacter populi sp. nov. isolated from the symptomatic bark tissue of Populus euramericana canker.</title>
        <authorList>
            <person name="Xu G."/>
        </authorList>
    </citation>
    <scope>NUCLEOTIDE SEQUENCE [LARGE SCALE GENOMIC DNA]</scope>
    <source>
        <strain evidence="2 3">CCTCC AB2012026</strain>
    </source>
</reference>
<keyword evidence="1" id="KW-0812">Transmembrane</keyword>
<keyword evidence="1" id="KW-1133">Transmembrane helix</keyword>
<dbReference type="Proteomes" id="UP000286594">
    <property type="component" value="Unassembled WGS sequence"/>
</dbReference>
<comment type="caution">
    <text evidence="2">The sequence shown here is derived from an EMBL/GenBank/DDBJ whole genome shotgun (WGS) entry which is preliminary data.</text>
</comment>
<keyword evidence="3" id="KW-1185">Reference proteome</keyword>
<evidence type="ECO:0000313" key="2">
    <source>
        <dbReference type="EMBL" id="RWR45885.1"/>
    </source>
</evidence>
<keyword evidence="1" id="KW-0472">Membrane</keyword>
<feature type="transmembrane region" description="Helical" evidence="1">
    <location>
        <begin position="6"/>
        <end position="30"/>
    </location>
</feature>
<evidence type="ECO:0000256" key="1">
    <source>
        <dbReference type="SAM" id="Phobius"/>
    </source>
</evidence>